<name>X1ISC1_9ZZZZ</name>
<dbReference type="EMBL" id="BARU01042479">
    <property type="protein sequence ID" value="GAH85356.1"/>
    <property type="molecule type" value="Genomic_DNA"/>
</dbReference>
<dbReference type="GO" id="GO:1903457">
    <property type="term" value="P:lactate catabolic process"/>
    <property type="evidence" value="ECO:0007669"/>
    <property type="project" value="TreeGrafter"/>
</dbReference>
<dbReference type="GO" id="GO:0008720">
    <property type="term" value="F:D-lactate dehydrogenase (NAD+) activity"/>
    <property type="evidence" value="ECO:0007669"/>
    <property type="project" value="TreeGrafter"/>
</dbReference>
<dbReference type="GO" id="GO:0071949">
    <property type="term" value="F:FAD binding"/>
    <property type="evidence" value="ECO:0007669"/>
    <property type="project" value="InterPro"/>
</dbReference>
<sequence length="142" mass="16317">MIMNNDNFLQNLTKICGSQNVSQDPKDLKKYSKDLSFIKGKSPLYIVWPSNSQQVTNIVKLANELKFYIIPVSLDSKFKHHGDSLPKKDNSIILNLSRMNKVLSIDRKNRVVMVEPGVSFDQLVPIPMISRYCNWFSFESCC</sequence>
<dbReference type="Gene3D" id="3.30.465.10">
    <property type="match status" value="1"/>
</dbReference>
<dbReference type="InterPro" id="IPR036318">
    <property type="entry name" value="FAD-bd_PCMH-like_sf"/>
</dbReference>
<dbReference type="PANTHER" id="PTHR11748">
    <property type="entry name" value="D-LACTATE DEHYDROGENASE"/>
    <property type="match status" value="1"/>
</dbReference>
<dbReference type="Pfam" id="PF01565">
    <property type="entry name" value="FAD_binding_4"/>
    <property type="match status" value="1"/>
</dbReference>
<dbReference type="PANTHER" id="PTHR11748:SF118">
    <property type="entry name" value="ALKYLDIHYDROXYACETONEPHOSPHATE SYNTHASE (PRECURSOR)"/>
    <property type="match status" value="1"/>
</dbReference>
<reference evidence="2" key="1">
    <citation type="journal article" date="2014" name="Front. Microbiol.">
        <title>High frequency of phylogenetically diverse reductive dehalogenase-homologous genes in deep subseafloor sedimentary metagenomes.</title>
        <authorList>
            <person name="Kawai M."/>
            <person name="Futagami T."/>
            <person name="Toyoda A."/>
            <person name="Takaki Y."/>
            <person name="Nishi S."/>
            <person name="Hori S."/>
            <person name="Arai W."/>
            <person name="Tsubouchi T."/>
            <person name="Morono Y."/>
            <person name="Uchiyama I."/>
            <person name="Ito T."/>
            <person name="Fujiyama A."/>
            <person name="Inagaki F."/>
            <person name="Takami H."/>
        </authorList>
    </citation>
    <scope>NUCLEOTIDE SEQUENCE</scope>
    <source>
        <strain evidence="2">Expedition CK06-06</strain>
    </source>
</reference>
<dbReference type="InterPro" id="IPR016169">
    <property type="entry name" value="FAD-bd_PCMH_sub2"/>
</dbReference>
<comment type="caution">
    <text evidence="2">The sequence shown here is derived from an EMBL/GenBank/DDBJ whole genome shotgun (WGS) entry which is preliminary data.</text>
</comment>
<dbReference type="InterPro" id="IPR016166">
    <property type="entry name" value="FAD-bd_PCMH"/>
</dbReference>
<evidence type="ECO:0000259" key="1">
    <source>
        <dbReference type="PROSITE" id="PS51387"/>
    </source>
</evidence>
<evidence type="ECO:0000313" key="2">
    <source>
        <dbReference type="EMBL" id="GAH85356.1"/>
    </source>
</evidence>
<dbReference type="SUPFAM" id="SSF56176">
    <property type="entry name" value="FAD-binding/transporter-associated domain-like"/>
    <property type="match status" value="1"/>
</dbReference>
<feature type="domain" description="FAD-binding PCMH-type" evidence="1">
    <location>
        <begin position="38"/>
        <end position="142"/>
    </location>
</feature>
<dbReference type="AlphaFoldDB" id="X1ISC1"/>
<protein>
    <recommendedName>
        <fullName evidence="1">FAD-binding PCMH-type domain-containing protein</fullName>
    </recommendedName>
</protein>
<accession>X1ISC1</accession>
<organism evidence="2">
    <name type="scientific">marine sediment metagenome</name>
    <dbReference type="NCBI Taxonomy" id="412755"/>
    <lineage>
        <taxon>unclassified sequences</taxon>
        <taxon>metagenomes</taxon>
        <taxon>ecological metagenomes</taxon>
    </lineage>
</organism>
<dbReference type="PROSITE" id="PS51387">
    <property type="entry name" value="FAD_PCMH"/>
    <property type="match status" value="1"/>
</dbReference>
<dbReference type="GO" id="GO:0004458">
    <property type="term" value="F:D-lactate dehydrogenase (cytochrome) activity"/>
    <property type="evidence" value="ECO:0007669"/>
    <property type="project" value="TreeGrafter"/>
</dbReference>
<proteinExistence type="predicted"/>
<dbReference type="InterPro" id="IPR006094">
    <property type="entry name" value="Oxid_FAD_bind_N"/>
</dbReference>
<gene>
    <name evidence="2" type="ORF">S03H2_65260</name>
</gene>